<name>R4TMA6_9CAUD</name>
<dbReference type="Proteomes" id="UP000204143">
    <property type="component" value="Segment"/>
</dbReference>
<feature type="region of interest" description="Disordered" evidence="1">
    <location>
        <begin position="41"/>
        <end position="62"/>
    </location>
</feature>
<reference evidence="2 3" key="1">
    <citation type="submission" date="2012-12" db="EMBL/GenBank/DDBJ databases">
        <authorList>
            <person name="Sencilo A."/>
            <person name="Jacobs-Sera D."/>
            <person name="Russell D.A."/>
            <person name="Ko C."/>
            <person name="Bowman C.A."/>
            <person name="Atanasova N."/>
            <person name="Osterlund E."/>
            <person name="Oksanen H.M."/>
            <person name="Bamford D.H."/>
            <person name="Hatfull G.F."/>
            <person name="Roine E."/>
            <person name="Hendrix R.W."/>
        </authorList>
    </citation>
    <scope>NUCLEOTIDE SEQUENCE [LARGE SCALE GENOMIC DNA]</scope>
</reference>
<sequence length="62" mass="7201">MPSNPLPETLILAGQALSSYTSPEFASYKPLWWMRRHEQVWRSRPAPKHAPHSRPPRTTPPR</sequence>
<dbReference type="GeneID" id="16193687"/>
<keyword evidence="3" id="KW-1185">Reference proteome</keyword>
<dbReference type="RefSeq" id="YP_008058391.1">
    <property type="nucleotide sequence ID" value="NC_021319.1"/>
</dbReference>
<evidence type="ECO:0000313" key="2">
    <source>
        <dbReference type="EMBL" id="AGM11857.1"/>
    </source>
</evidence>
<evidence type="ECO:0000256" key="1">
    <source>
        <dbReference type="SAM" id="MobiDB-lite"/>
    </source>
</evidence>
<feature type="compositionally biased region" description="Basic residues" evidence="1">
    <location>
        <begin position="45"/>
        <end position="55"/>
    </location>
</feature>
<evidence type="ECO:0000313" key="3">
    <source>
        <dbReference type="Proteomes" id="UP000204143"/>
    </source>
</evidence>
<dbReference type="EMBL" id="KC292028">
    <property type="protein sequence ID" value="AGM11857.1"/>
    <property type="molecule type" value="Genomic_DNA"/>
</dbReference>
<organism evidence="2 3">
    <name type="scientific">Haloarcula californiae tailed virus 2</name>
    <dbReference type="NCBI Taxonomy" id="1273747"/>
    <lineage>
        <taxon>Viruses</taxon>
        <taxon>Duplodnaviria</taxon>
        <taxon>Heunggongvirae</taxon>
        <taxon>Uroviricota</taxon>
        <taxon>Caudoviricetes</taxon>
        <taxon>Saparoviridae</taxon>
        <taxon>Samsavirus</taxon>
        <taxon>Samsavirus crystalli</taxon>
        <taxon>Samsavirus HCTV2</taxon>
    </lineage>
</organism>
<proteinExistence type="predicted"/>
<dbReference type="KEGG" id="vg:16193687"/>
<gene>
    <name evidence="2" type="primary">29</name>
    <name evidence="2" type="ORF">HCTV2_29</name>
</gene>
<protein>
    <submittedName>
        <fullName evidence="2">Uncharacterized protein</fullName>
    </submittedName>
</protein>
<accession>R4TMA6</accession>